<gene>
    <name evidence="2" type="ORF">GCM10009579_49670</name>
</gene>
<organism evidence="2 3">
    <name type="scientific">Streptomyces javensis</name>
    <dbReference type="NCBI Taxonomy" id="114698"/>
    <lineage>
        <taxon>Bacteria</taxon>
        <taxon>Bacillati</taxon>
        <taxon>Actinomycetota</taxon>
        <taxon>Actinomycetes</taxon>
        <taxon>Kitasatosporales</taxon>
        <taxon>Streptomycetaceae</taxon>
        <taxon>Streptomyces</taxon>
        <taxon>Streptomyces violaceusniger group</taxon>
    </lineage>
</organism>
<dbReference type="EMBL" id="BAAAIH010000029">
    <property type="protein sequence ID" value="GAA1282694.1"/>
    <property type="molecule type" value="Genomic_DNA"/>
</dbReference>
<reference evidence="2 3" key="1">
    <citation type="journal article" date="2019" name="Int. J. Syst. Evol. Microbiol.">
        <title>The Global Catalogue of Microorganisms (GCM) 10K type strain sequencing project: providing services to taxonomists for standard genome sequencing and annotation.</title>
        <authorList>
            <consortium name="The Broad Institute Genomics Platform"/>
            <consortium name="The Broad Institute Genome Sequencing Center for Infectious Disease"/>
            <person name="Wu L."/>
            <person name="Ma J."/>
        </authorList>
    </citation>
    <scope>NUCLEOTIDE SEQUENCE [LARGE SCALE GENOMIC DNA]</scope>
    <source>
        <strain evidence="2 3">JCM 11448</strain>
    </source>
</reference>
<sequence length="73" mass="8090">MPSRVAGAVERASFRRSASTRQWPRPPASLWRRAGLPHGIEIRTFVQYGCRRMIGSFTYGSMANALPQAIGAQ</sequence>
<feature type="region of interest" description="Disordered" evidence="1">
    <location>
        <begin position="1"/>
        <end position="22"/>
    </location>
</feature>
<evidence type="ECO:0000256" key="1">
    <source>
        <dbReference type="SAM" id="MobiDB-lite"/>
    </source>
</evidence>
<protein>
    <submittedName>
        <fullName evidence="2">Uncharacterized protein</fullName>
    </submittedName>
</protein>
<evidence type="ECO:0000313" key="2">
    <source>
        <dbReference type="EMBL" id="GAA1282694.1"/>
    </source>
</evidence>
<proteinExistence type="predicted"/>
<keyword evidence="3" id="KW-1185">Reference proteome</keyword>
<comment type="caution">
    <text evidence="2">The sequence shown here is derived from an EMBL/GenBank/DDBJ whole genome shotgun (WGS) entry which is preliminary data.</text>
</comment>
<accession>A0ABN1X401</accession>
<evidence type="ECO:0000313" key="3">
    <source>
        <dbReference type="Proteomes" id="UP001500282"/>
    </source>
</evidence>
<dbReference type="Proteomes" id="UP001500282">
    <property type="component" value="Unassembled WGS sequence"/>
</dbReference>
<name>A0ABN1X401_9ACTN</name>